<dbReference type="Proteomes" id="UP000705379">
    <property type="component" value="Unassembled WGS sequence"/>
</dbReference>
<dbReference type="EMBL" id="JACYXJ010000006">
    <property type="protein sequence ID" value="MBD8877785.1"/>
    <property type="molecule type" value="Genomic_DNA"/>
</dbReference>
<protein>
    <submittedName>
        <fullName evidence="2">Uncharacterized protein</fullName>
    </submittedName>
</protein>
<keyword evidence="3" id="KW-1185">Reference proteome</keyword>
<proteinExistence type="predicted"/>
<sequence>MVELKKTLDTLEAFNLAIEGLRHLPPETLSKFLLAHYTVDLDLMSEFLVAALATEQEVPLTAPAISRAA</sequence>
<accession>A0A944CEE5</accession>
<organism evidence="2 4">
    <name type="scientific">Roseibium polysiphoniae</name>
    <dbReference type="NCBI Taxonomy" id="2571221"/>
    <lineage>
        <taxon>Bacteria</taxon>
        <taxon>Pseudomonadati</taxon>
        <taxon>Pseudomonadota</taxon>
        <taxon>Alphaproteobacteria</taxon>
        <taxon>Hyphomicrobiales</taxon>
        <taxon>Stappiaceae</taxon>
        <taxon>Roseibium</taxon>
    </lineage>
</organism>
<evidence type="ECO:0000313" key="4">
    <source>
        <dbReference type="Proteomes" id="UP000705379"/>
    </source>
</evidence>
<dbReference type="AlphaFoldDB" id="A0A944CEE5"/>
<reference evidence="1 3" key="2">
    <citation type="submission" date="2020-09" db="EMBL/GenBank/DDBJ databases">
        <title>The genome sequence of type strain Labrenzia polysiphoniae KACC 19711.</title>
        <authorList>
            <person name="Liu Y."/>
        </authorList>
    </citation>
    <scope>NUCLEOTIDE SEQUENCE [LARGE SCALE GENOMIC DNA]</scope>
    <source>
        <strain evidence="1 3">KACC 19711</strain>
    </source>
</reference>
<dbReference type="RefSeq" id="WP_192110255.1">
    <property type="nucleotide sequence ID" value="NZ_JACYXJ010000006.1"/>
</dbReference>
<gene>
    <name evidence="2" type="ORF">DYI23_13020</name>
    <name evidence="1" type="ORF">IG617_15940</name>
</gene>
<comment type="caution">
    <text evidence="2">The sequence shown here is derived from an EMBL/GenBank/DDBJ whole genome shotgun (WGS) entry which is preliminary data.</text>
</comment>
<dbReference type="EMBL" id="QTKU01000003">
    <property type="protein sequence ID" value="MBS8261139.1"/>
    <property type="molecule type" value="Genomic_DNA"/>
</dbReference>
<dbReference type="Proteomes" id="UP000615687">
    <property type="component" value="Unassembled WGS sequence"/>
</dbReference>
<evidence type="ECO:0000313" key="3">
    <source>
        <dbReference type="Proteomes" id="UP000615687"/>
    </source>
</evidence>
<evidence type="ECO:0000313" key="2">
    <source>
        <dbReference type="EMBL" id="MBS8261139.1"/>
    </source>
</evidence>
<reference evidence="2" key="3">
    <citation type="journal article" date="2021" name="Microorganisms">
        <title>Bacterial Dimethylsulfoniopropionate Biosynthesis in the East China Sea.</title>
        <authorList>
            <person name="Liu J."/>
            <person name="Zhang Y."/>
            <person name="Liu J."/>
            <person name="Zhong H."/>
            <person name="Williams B.T."/>
            <person name="Zheng Y."/>
            <person name="Curson A.R.J."/>
            <person name="Sun C."/>
            <person name="Sun H."/>
            <person name="Song D."/>
            <person name="Wagner Mackenzie B."/>
            <person name="Bermejo Martinez A."/>
            <person name="Todd J.D."/>
            <person name="Zhang X.H."/>
        </authorList>
    </citation>
    <scope>NUCLEOTIDE SEQUENCE</scope>
    <source>
        <strain evidence="2">AESS21</strain>
    </source>
</reference>
<evidence type="ECO:0000313" key="1">
    <source>
        <dbReference type="EMBL" id="MBD8877785.1"/>
    </source>
</evidence>
<name>A0A944CEE5_9HYPH</name>
<reference evidence="2" key="1">
    <citation type="submission" date="2018-08" db="EMBL/GenBank/DDBJ databases">
        <authorList>
            <person name="Jin W."/>
            <person name="Wang H."/>
            <person name="Yang Y."/>
            <person name="Li M."/>
            <person name="Liu J."/>
        </authorList>
    </citation>
    <scope>NUCLEOTIDE SEQUENCE</scope>
    <source>
        <strain evidence="2">AESS21</strain>
    </source>
</reference>